<feature type="active site" description="Glycyl thioester intermediate" evidence="8">
    <location>
        <position position="137"/>
    </location>
</feature>
<evidence type="ECO:0000256" key="3">
    <source>
        <dbReference type="ARBA" id="ARBA00022741"/>
    </source>
</evidence>
<keyword evidence="2" id="KW-0808">Transferase</keyword>
<evidence type="ECO:0000256" key="7">
    <source>
        <dbReference type="ARBA" id="ARBA00044047"/>
    </source>
</evidence>
<dbReference type="Pfam" id="PF00179">
    <property type="entry name" value="UQ_con"/>
    <property type="match status" value="1"/>
</dbReference>
<organism evidence="11">
    <name type="scientific">Coptotermes formosanus</name>
    <name type="common">Formosan subterranean termite</name>
    <dbReference type="NCBI Taxonomy" id="36987"/>
    <lineage>
        <taxon>Eukaryota</taxon>
        <taxon>Metazoa</taxon>
        <taxon>Ecdysozoa</taxon>
        <taxon>Arthropoda</taxon>
        <taxon>Hexapoda</taxon>
        <taxon>Insecta</taxon>
        <taxon>Pterygota</taxon>
        <taxon>Neoptera</taxon>
        <taxon>Polyneoptera</taxon>
        <taxon>Dictyoptera</taxon>
        <taxon>Blattodea</taxon>
        <taxon>Blattoidea</taxon>
        <taxon>Termitoidae</taxon>
        <taxon>Rhinotermitidae</taxon>
        <taxon>Coptotermes</taxon>
    </lineage>
</organism>
<dbReference type="InterPro" id="IPR023313">
    <property type="entry name" value="UBQ-conjugating_AS"/>
</dbReference>
<dbReference type="InterPro" id="IPR050113">
    <property type="entry name" value="Ub_conjugating_enzyme"/>
</dbReference>
<dbReference type="GO" id="GO:0061654">
    <property type="term" value="F:NEDD8 conjugating enzyme activity"/>
    <property type="evidence" value="ECO:0007669"/>
    <property type="project" value="UniProtKB-EC"/>
</dbReference>
<evidence type="ECO:0000259" key="10">
    <source>
        <dbReference type="PROSITE" id="PS50127"/>
    </source>
</evidence>
<evidence type="ECO:0000256" key="6">
    <source>
        <dbReference type="ARBA" id="ARBA00043698"/>
    </source>
</evidence>
<evidence type="ECO:0000256" key="2">
    <source>
        <dbReference type="ARBA" id="ARBA00022679"/>
    </source>
</evidence>
<dbReference type="PROSITE" id="PS50127">
    <property type="entry name" value="UBC_2"/>
    <property type="match status" value="1"/>
</dbReference>
<feature type="domain" description="UBC core" evidence="10">
    <location>
        <begin position="53"/>
        <end position="206"/>
    </location>
</feature>
<evidence type="ECO:0000256" key="8">
    <source>
        <dbReference type="PROSITE-ProRule" id="PRU10133"/>
    </source>
</evidence>
<dbReference type="SUPFAM" id="SSF54495">
    <property type="entry name" value="UBC-like"/>
    <property type="match status" value="1"/>
</dbReference>
<evidence type="ECO:0000256" key="4">
    <source>
        <dbReference type="ARBA" id="ARBA00022786"/>
    </source>
</evidence>
<dbReference type="PROSITE" id="PS00183">
    <property type="entry name" value="UBC_1"/>
    <property type="match status" value="1"/>
</dbReference>
<accession>R4UN35</accession>
<keyword evidence="4 9" id="KW-0833">Ubl conjugation pathway</keyword>
<sequence>MISTCILKPPFCHNLTYNRHLPDVTMITLTRKLKKDGGPGSSSSAESSKRVSVRDKLLVKEVQEMEQTLPSTCRVKFEDPHQLHDFQLTVTPDEGYWAGGRFRFHIYVTEDYNMAPPSVKCLTKLWHPNISEHGDICLSLLRQNSIDGMGWAPTRKLKDVIWGLNSLFTELLNFDDPLNIEAAELYLKDKEAFQNRVREYVTQYAKR</sequence>
<dbReference type="EC" id="2.3.2.34" evidence="7"/>
<dbReference type="SMART" id="SM00212">
    <property type="entry name" value="UBCc"/>
    <property type="match status" value="1"/>
</dbReference>
<evidence type="ECO:0000256" key="9">
    <source>
        <dbReference type="RuleBase" id="RU362109"/>
    </source>
</evidence>
<dbReference type="InterPro" id="IPR000608">
    <property type="entry name" value="UBC"/>
</dbReference>
<proteinExistence type="evidence at transcript level"/>
<evidence type="ECO:0000256" key="5">
    <source>
        <dbReference type="ARBA" id="ARBA00022840"/>
    </source>
</evidence>
<dbReference type="CDD" id="cd23794">
    <property type="entry name" value="UBCc_UBE2F_UBE2M"/>
    <property type="match status" value="1"/>
</dbReference>
<feature type="non-terminal residue" evidence="11">
    <location>
        <position position="207"/>
    </location>
</feature>
<comment type="catalytic activity">
    <reaction evidence="6">
        <text>[E1 NEDD8-activating enzyme]-S-[NEDD8 protein]-yl-L-cysteine + [E2 NEDD8-conjugating enzyme]-L-cysteine = [E1 NEDD8-activating enzyme]-L-cysteine + [E2 NEDD8-conjugating enzyme]-S-[NEDD8-protein]-yl-L-cysteine.</text>
        <dbReference type="EC" id="2.3.2.34"/>
    </reaction>
</comment>
<dbReference type="GO" id="GO:0045116">
    <property type="term" value="P:protein neddylation"/>
    <property type="evidence" value="ECO:0007669"/>
    <property type="project" value="UniProtKB-ARBA"/>
</dbReference>
<dbReference type="InterPro" id="IPR016135">
    <property type="entry name" value="UBQ-conjugating_enzyme/RWD"/>
</dbReference>
<dbReference type="EMBL" id="KC740721">
    <property type="protein sequence ID" value="AGM32545.1"/>
    <property type="molecule type" value="mRNA"/>
</dbReference>
<keyword evidence="3 9" id="KW-0547">Nucleotide-binding</keyword>
<dbReference type="FunFam" id="3.10.110.10:FF:000033">
    <property type="entry name" value="NEDD8-conjugating enzyme UBE2F"/>
    <property type="match status" value="1"/>
</dbReference>
<dbReference type="AlphaFoldDB" id="R4UN35"/>
<keyword evidence="5 9" id="KW-0067">ATP-binding</keyword>
<protein>
    <recommendedName>
        <fullName evidence="7">E2 NEDD8-conjugating enzyme</fullName>
        <ecNumber evidence="7">2.3.2.34</ecNumber>
    </recommendedName>
</protein>
<evidence type="ECO:0000313" key="11">
    <source>
        <dbReference type="EMBL" id="AGM32545.1"/>
    </source>
</evidence>
<comment type="similarity">
    <text evidence="9">Belongs to the ubiquitin-conjugating enzyme family.</text>
</comment>
<name>R4UN35_COPFO</name>
<comment type="pathway">
    <text evidence="1">Protein modification; protein neddylation.</text>
</comment>
<evidence type="ECO:0000256" key="1">
    <source>
        <dbReference type="ARBA" id="ARBA00005032"/>
    </source>
</evidence>
<reference evidence="11" key="1">
    <citation type="submission" date="2013-03" db="EMBL/GenBank/DDBJ databases">
        <title>Immune-Related transcriptome of Coptotermes formosanus Shiraki workers: the defense mechanism.</title>
        <authorList>
            <person name="Hussain A."/>
            <person name="Li Y.F."/>
            <person name="Wen S.Y."/>
        </authorList>
    </citation>
    <scope>NUCLEOTIDE SEQUENCE</scope>
</reference>
<dbReference type="PANTHER" id="PTHR24067">
    <property type="entry name" value="UBIQUITIN-CONJUGATING ENZYME E2"/>
    <property type="match status" value="1"/>
</dbReference>
<dbReference type="GO" id="GO:0005524">
    <property type="term" value="F:ATP binding"/>
    <property type="evidence" value="ECO:0007669"/>
    <property type="project" value="UniProtKB-UniRule"/>
</dbReference>
<dbReference type="Gene3D" id="3.10.110.10">
    <property type="entry name" value="Ubiquitin Conjugating Enzyme"/>
    <property type="match status" value="1"/>
</dbReference>